<organism evidence="1">
    <name type="scientific">Bracon brevicornis</name>
    <dbReference type="NCBI Taxonomy" id="1563983"/>
    <lineage>
        <taxon>Eukaryota</taxon>
        <taxon>Metazoa</taxon>
        <taxon>Ecdysozoa</taxon>
        <taxon>Arthropoda</taxon>
        <taxon>Hexapoda</taxon>
        <taxon>Insecta</taxon>
        <taxon>Pterygota</taxon>
        <taxon>Neoptera</taxon>
        <taxon>Endopterygota</taxon>
        <taxon>Hymenoptera</taxon>
        <taxon>Apocrita</taxon>
        <taxon>Ichneumonoidea</taxon>
        <taxon>Braconidae</taxon>
        <taxon>Braconinae</taxon>
        <taxon>Bracon</taxon>
    </lineage>
</organism>
<dbReference type="EMBL" id="CADCXW020000158">
    <property type="protein sequence ID" value="CAD1565018.1"/>
    <property type="molecule type" value="Genomic_DNA"/>
</dbReference>
<proteinExistence type="predicted"/>
<reference evidence="1" key="1">
    <citation type="submission" date="2020-07" db="EMBL/GenBank/DDBJ databases">
        <authorList>
            <person name="Ferguson B K."/>
        </authorList>
    </citation>
    <scope>NUCLEOTIDE SEQUENCE</scope>
    <source>
        <strain evidence="1">L06</strain>
    </source>
</reference>
<sequence>MDKISLFFEPYKLNELAYIKVAQSLWTNHEIQTHLINSFKRDDGLPPAFNNQLIENVVSNAVELPISLQVKLELIDYISKVSRSIPQIYDVFSKVPRRGANLVYFIKWMPNGDIDMGETIRSSYFAGYLTLDTYTWIVLSMYALVDCMIDYSRKIDISNLTSRDYNNKYTHVLSIVWARGLYNIFQESAVPSWVNRLIGDDFDEKSSEIFLSILSFDNISALKYYWNCTDKRGRRFILDEAFRMFNNPLNAQTAVFLWSHWETYFSTPEFGELLTETRIFELFLEWPYYNLLLNSLDRSWYRFSHNEILKMLAYIKSVVIAEFNMNPFVSKYNELFLIMWRNLGLQYKKDFKNWIFLFHTSTSTLAHIINDPDLLLKRNKMITYVATLYGKIHSTRGGKVGENCIDMTEMAWKFVYDVLRNDTEDSTKFMNKIFYPFRNAVSLTSLPTFWEDIGKFEYERPNYRGVYLEECTIRPRRIDVITDKSDYWDYELDVSDEEIQPRRRSLVELITADVELSERSRSRSRVADEVGASSQRESGNIYGRLRRFLYPCVRDRF</sequence>
<gene>
    <name evidence="1" type="ORF">BBRV_LOCUS82876</name>
</gene>
<protein>
    <submittedName>
        <fullName evidence="1">Uncharacterized protein</fullName>
    </submittedName>
</protein>
<dbReference type="AlphaFoldDB" id="A0A6V7KL52"/>
<name>A0A6V7KL52_9HYME</name>
<accession>A0A6V7KL52</accession>
<evidence type="ECO:0000313" key="1">
    <source>
        <dbReference type="EMBL" id="CAD1565018.1"/>
    </source>
</evidence>